<reference evidence="1 2" key="1">
    <citation type="submission" date="2016-04" db="EMBL/GenBank/DDBJ databases">
        <title>Draft genome sequence of freshwater magnetotactic bacteria Magnetospirillum marisnigri SP-1 and Magnetospirillum moscoviense BB-1.</title>
        <authorList>
            <person name="Koziaeva V."/>
            <person name="Dziuba M.V."/>
            <person name="Ivanov T.M."/>
            <person name="Kuznetsov B."/>
            <person name="Grouzdev D.S."/>
        </authorList>
    </citation>
    <scope>NUCLEOTIDE SEQUENCE [LARGE SCALE GENOMIC DNA]</scope>
    <source>
        <strain evidence="1 2">BB-1</strain>
    </source>
</reference>
<dbReference type="OrthoDB" id="363206at2"/>
<dbReference type="AlphaFoldDB" id="A0A178MYP8"/>
<accession>A0A178MYP8</accession>
<dbReference type="EMBL" id="LWQU01000029">
    <property type="protein sequence ID" value="OAN64793.1"/>
    <property type="molecule type" value="Genomic_DNA"/>
</dbReference>
<keyword evidence="2" id="KW-1185">Reference proteome</keyword>
<dbReference type="RefSeq" id="WP_068496854.1">
    <property type="nucleotide sequence ID" value="NZ_LWQU01000029.1"/>
</dbReference>
<proteinExistence type="predicted"/>
<evidence type="ECO:0000313" key="2">
    <source>
        <dbReference type="Proteomes" id="UP000078543"/>
    </source>
</evidence>
<evidence type="ECO:0000313" key="1">
    <source>
        <dbReference type="EMBL" id="OAN64793.1"/>
    </source>
</evidence>
<dbReference type="Proteomes" id="UP000078543">
    <property type="component" value="Unassembled WGS sequence"/>
</dbReference>
<comment type="caution">
    <text evidence="1">The sequence shown here is derived from an EMBL/GenBank/DDBJ whole genome shotgun (WGS) entry which is preliminary data.</text>
</comment>
<name>A0A178MYP8_9PROT</name>
<organism evidence="1 2">
    <name type="scientific">Magnetospirillum moscoviense</name>
    <dbReference type="NCBI Taxonomy" id="1437059"/>
    <lineage>
        <taxon>Bacteria</taxon>
        <taxon>Pseudomonadati</taxon>
        <taxon>Pseudomonadota</taxon>
        <taxon>Alphaproteobacteria</taxon>
        <taxon>Rhodospirillales</taxon>
        <taxon>Rhodospirillaceae</taxon>
        <taxon>Magnetospirillum</taxon>
    </lineage>
</organism>
<dbReference type="STRING" id="1437059.A6A05_18930"/>
<sequence length="167" mass="18575">MTTTVSWPDTLPLPTFDGYGIEPQDGVLRTEMEAGPARQRRRHTQTPSRIPVRWRFTQWQFGIFEAWYKWKGLEGATWFAMDLLGGLGVVTHEARFVGAGSSPYKATPRRGGQGAIWIVTTTLEIRERPVLTEAALDIVLAEDVAGLLATVNSLHTTIHTSLPSTAW</sequence>
<gene>
    <name evidence="1" type="ORF">A6A05_18930</name>
</gene>
<protein>
    <submittedName>
        <fullName evidence="1">Uncharacterized protein</fullName>
    </submittedName>
</protein>